<protein>
    <submittedName>
        <fullName evidence="1">Uncharacterized protein</fullName>
    </submittedName>
</protein>
<evidence type="ECO:0000313" key="1">
    <source>
        <dbReference type="EMBL" id="NKY67263.1"/>
    </source>
</evidence>
<dbReference type="Proteomes" id="UP000585749">
    <property type="component" value="Unassembled WGS sequence"/>
</dbReference>
<dbReference type="Proteomes" id="UP000182448">
    <property type="component" value="Unassembled WGS sequence"/>
</dbReference>
<name>A0A4Y4G146_WEIHE</name>
<evidence type="ECO:0000313" key="4">
    <source>
        <dbReference type="Proteomes" id="UP000585749"/>
    </source>
</evidence>
<reference evidence="2 3" key="1">
    <citation type="submission" date="2016-08" db="EMBL/GenBank/DDBJ databases">
        <authorList>
            <person name="Varghese N."/>
            <person name="Submissions Spin"/>
        </authorList>
    </citation>
    <scope>NUCLEOTIDE SEQUENCE [LARGE SCALE GENOMIC DNA]</scope>
    <source>
        <strain evidence="2 3">R-53116</strain>
    </source>
</reference>
<proteinExistence type="predicted"/>
<accession>A0A4Y4G146</accession>
<dbReference type="RefSeq" id="WP_074427588.1">
    <property type="nucleotide sequence ID" value="NZ_BJEG01000008.1"/>
</dbReference>
<sequence length="97" mass="10978">MSKLDYGVKKQVHFDSEADKQRAFDYLLDPNNTNIAFTHENNQNQNAWGPEDRIHFFSFTGVPNCLLDNMTAGVGNIAGRINCKELIDDLKIHGLLI</sequence>
<dbReference type="EMBL" id="FMAW01000010">
    <property type="protein sequence ID" value="SCB99611.1"/>
    <property type="molecule type" value="Genomic_DNA"/>
</dbReference>
<evidence type="ECO:0000313" key="3">
    <source>
        <dbReference type="Proteomes" id="UP000182448"/>
    </source>
</evidence>
<reference evidence="1 4" key="2">
    <citation type="submission" date="2020-04" db="EMBL/GenBank/DDBJ databases">
        <title>MicrobeNet Type strains.</title>
        <authorList>
            <person name="Nicholson A.C."/>
        </authorList>
    </citation>
    <scope>NUCLEOTIDE SEQUENCE [LARGE SCALE GENOMIC DNA]</scope>
    <source>
        <strain evidence="1 4">CCUG 33494</strain>
    </source>
</reference>
<dbReference type="OrthoDB" id="5196577at2"/>
<dbReference type="AlphaFoldDB" id="A0A4Y4G146"/>
<dbReference type="EMBL" id="JAAXPM010000008">
    <property type="protein sequence ID" value="NKY67263.1"/>
    <property type="molecule type" value="Genomic_DNA"/>
</dbReference>
<dbReference type="GeneID" id="72424396"/>
<organism evidence="1 4">
    <name type="scientific">Weissella hellenica</name>
    <dbReference type="NCBI Taxonomy" id="46256"/>
    <lineage>
        <taxon>Bacteria</taxon>
        <taxon>Bacillati</taxon>
        <taxon>Bacillota</taxon>
        <taxon>Bacilli</taxon>
        <taxon>Lactobacillales</taxon>
        <taxon>Lactobacillaceae</taxon>
        <taxon>Weissella</taxon>
    </lineage>
</organism>
<gene>
    <name evidence="2" type="ORF">GA0061075_1106</name>
    <name evidence="1" type="ORF">HF960_06245</name>
</gene>
<keyword evidence="3" id="KW-1185">Reference proteome</keyword>
<comment type="caution">
    <text evidence="1">The sequence shown here is derived from an EMBL/GenBank/DDBJ whole genome shotgun (WGS) entry which is preliminary data.</text>
</comment>
<evidence type="ECO:0000313" key="2">
    <source>
        <dbReference type="EMBL" id="SCB99611.1"/>
    </source>
</evidence>